<reference evidence="2 3" key="1">
    <citation type="submission" date="2019-12" db="EMBL/GenBank/DDBJ databases">
        <title>Whole-genome sequencing of Allorhizobium vitis.</title>
        <authorList>
            <person name="Gan H.M."/>
            <person name="Szegedi E."/>
            <person name="Burr T."/>
            <person name="Savka M.A."/>
        </authorList>
    </citation>
    <scope>NUCLEOTIDE SEQUENCE [LARGE SCALE GENOMIC DNA]</scope>
    <source>
        <strain evidence="2 3">CG516</strain>
    </source>
</reference>
<sequence>MPRSDLALHFSRIDDLIFEINSLVPDNSYQATQFRADLAGLLVVAIAATYETCVKEILYGYANQQHIAFGEYARRSYEKINSKIKVSDLTNYCKIFDPTIKTRFQERLKSKKTALLERSGIDIARSYQQILDWRHDFAHKANRNTTIEEAAKTHRIGKRIIYIFDDAFNKI</sequence>
<dbReference type="AlphaFoldDB" id="A0A6L6VDB5"/>
<accession>A0A6L6VDB5</accession>
<evidence type="ECO:0000313" key="3">
    <source>
        <dbReference type="Proteomes" id="UP000477951"/>
    </source>
</evidence>
<proteinExistence type="predicted"/>
<dbReference type="Pfam" id="PF18735">
    <property type="entry name" value="HEPN_RiboL-PSP"/>
    <property type="match status" value="1"/>
</dbReference>
<comment type="caution">
    <text evidence="2">The sequence shown here is derived from an EMBL/GenBank/DDBJ whole genome shotgun (WGS) entry which is preliminary data.</text>
</comment>
<organism evidence="2 3">
    <name type="scientific">Agrobacterium vitis</name>
    <name type="common">Rhizobium vitis</name>
    <dbReference type="NCBI Taxonomy" id="373"/>
    <lineage>
        <taxon>Bacteria</taxon>
        <taxon>Pseudomonadati</taxon>
        <taxon>Pseudomonadota</taxon>
        <taxon>Alphaproteobacteria</taxon>
        <taxon>Hyphomicrobiales</taxon>
        <taxon>Rhizobiaceae</taxon>
        <taxon>Rhizobium/Agrobacterium group</taxon>
        <taxon>Agrobacterium</taxon>
    </lineage>
</organism>
<protein>
    <recommendedName>
        <fullName evidence="1">RiboL-PSP-HEPN domain-containing protein</fullName>
    </recommendedName>
</protein>
<dbReference type="InterPro" id="IPR041519">
    <property type="entry name" value="HEPN_RiboL-PSP"/>
</dbReference>
<gene>
    <name evidence="2" type="ORF">GOZ90_09285</name>
</gene>
<dbReference type="RefSeq" id="WP_156614481.1">
    <property type="nucleotide sequence ID" value="NZ_WPHR01000005.1"/>
</dbReference>
<evidence type="ECO:0000259" key="1">
    <source>
        <dbReference type="Pfam" id="PF18735"/>
    </source>
</evidence>
<feature type="domain" description="RiboL-PSP-HEPN" evidence="1">
    <location>
        <begin position="11"/>
        <end position="169"/>
    </location>
</feature>
<evidence type="ECO:0000313" key="2">
    <source>
        <dbReference type="EMBL" id="MUZ72875.1"/>
    </source>
</evidence>
<dbReference type="EMBL" id="WPHR01000005">
    <property type="protein sequence ID" value="MUZ72875.1"/>
    <property type="molecule type" value="Genomic_DNA"/>
</dbReference>
<dbReference type="Proteomes" id="UP000477951">
    <property type="component" value="Unassembled WGS sequence"/>
</dbReference>
<name>A0A6L6VDB5_AGRVI</name>